<evidence type="ECO:0000313" key="2">
    <source>
        <dbReference type="EMBL" id="ADN56032.1"/>
    </source>
</evidence>
<dbReference type="EMBL" id="CP002217">
    <property type="protein sequence ID" value="ADN56032.1"/>
    <property type="molecule type" value="Genomic_DNA"/>
</dbReference>
<evidence type="ECO:0008006" key="3">
    <source>
        <dbReference type="Google" id="ProtNLM"/>
    </source>
</evidence>
<dbReference type="SUPFAM" id="SSF53474">
    <property type="entry name" value="alpha/beta-Hydrolases"/>
    <property type="match status" value="1"/>
</dbReference>
<feature type="region of interest" description="Disordered" evidence="1">
    <location>
        <begin position="99"/>
        <end position="122"/>
    </location>
</feature>
<dbReference type="AlphaFoldDB" id="E1T3Y4"/>
<gene>
    <name evidence="2" type="ordered locus">BC1003_0023</name>
</gene>
<protein>
    <recommendedName>
        <fullName evidence="3">PGAP1 family protein</fullName>
    </recommendedName>
</protein>
<evidence type="ECO:0000256" key="1">
    <source>
        <dbReference type="SAM" id="MobiDB-lite"/>
    </source>
</evidence>
<dbReference type="KEGG" id="bgf:BC1003_0023"/>
<accession>E1T3Y4</accession>
<name>E1T3Y4_BURSG</name>
<dbReference type="InterPro" id="IPR029058">
    <property type="entry name" value="AB_hydrolase_fold"/>
</dbReference>
<proteinExistence type="predicted"/>
<dbReference type="HOGENOM" id="CLU_025560_0_0_4"/>
<dbReference type="STRING" id="640512.BC1003_0023"/>
<feature type="compositionally biased region" description="Polar residues" evidence="1">
    <location>
        <begin position="103"/>
        <end position="113"/>
    </location>
</feature>
<reference evidence="2" key="1">
    <citation type="submission" date="2010-09" db="EMBL/GenBank/DDBJ databases">
        <title>Complete sequence of chromosome1 of Burkholderia sp. CCGE1003.</title>
        <authorList>
            <consortium name="US DOE Joint Genome Institute"/>
            <person name="Lucas S."/>
            <person name="Copeland A."/>
            <person name="Lapidus A."/>
            <person name="Cheng J.-F."/>
            <person name="Bruce D."/>
            <person name="Goodwin L."/>
            <person name="Pitluck S."/>
            <person name="Daligault H."/>
            <person name="Davenport K."/>
            <person name="Detter J.C."/>
            <person name="Han C."/>
            <person name="Tapia R."/>
            <person name="Land M."/>
            <person name="Hauser L."/>
            <person name="Jeffries C."/>
            <person name="Kyrpides N."/>
            <person name="Ivanova N."/>
            <person name="Ovchinnikova G."/>
            <person name="Martinez-Romero E."/>
            <person name="Rogel M.A."/>
            <person name="Auchtung J."/>
            <person name="Tiedje J.M."/>
            <person name="Woyke T."/>
        </authorList>
    </citation>
    <scope>NUCLEOTIDE SEQUENCE</scope>
    <source>
        <strain evidence="2">CCGE1003</strain>
    </source>
</reference>
<sequence length="580" mass="63621">MSTSTAEMDAQTAVHQKARRRVPLQFDENGDPYFGSVTSPESFKMRALCVMPPRHVIPVIFVPGIMGTNLSSNGKNQKEGASAWTPPNGIWQGLGEVRRRSRQTPANRQQQMSPDAVKVDNTGPVHVPRTLFTLTEKEAKRRGWGEVHLDSYGKVLAELEMGLNEQYSDAGTADHSLLPVWQIAKTLKYRNEDVRKHWNPVNPDLQPLSDDEFTRLDDYYYPVWACGYNWLGSNEASSDQLVARIQEALDWYAKGKYWIPVGKVIIVTHSMGGLVARRAVQKAQDRILGVVHGVQPVGGAPVVYRRMRAGTETNGWFDLAGMAAAAVLGWSAADITCVMANSPGPLELLPTKHYPPGWLRFEQNRGGKTKELMPALPVANPYQEIYSKTAQEVWWGMIDETLIDPAGLAADKKRLPIDVYVDTLRTAETFHDAVQLDCHPVTYAHYGSDPKQVSFGRVVWTTSDDISADALSGLSGLKAESSTLFGKSTLAFGEQKVKLTLEGHEAPTEHDKVNAGDGTVPLPSGALISDATPAPKAFSMTGFDHAASYKDENVLNNVLYCLAKIVQLAPAVSTLPSTKG</sequence>
<dbReference type="eggNOG" id="COG1075">
    <property type="taxonomic scope" value="Bacteria"/>
</dbReference>
<organism evidence="2">
    <name type="scientific">Burkholderia sp. (strain CCGE1003)</name>
    <dbReference type="NCBI Taxonomy" id="640512"/>
    <lineage>
        <taxon>Bacteria</taxon>
        <taxon>Pseudomonadati</taxon>
        <taxon>Pseudomonadota</taxon>
        <taxon>Betaproteobacteria</taxon>
        <taxon>Burkholderiales</taxon>
        <taxon>Burkholderiaceae</taxon>
        <taxon>Burkholderia</taxon>
    </lineage>
</organism>
<dbReference type="Gene3D" id="3.40.50.1820">
    <property type="entry name" value="alpha/beta hydrolase"/>
    <property type="match status" value="1"/>
</dbReference>